<dbReference type="Proteomes" id="UP001145114">
    <property type="component" value="Unassembled WGS sequence"/>
</dbReference>
<evidence type="ECO:0000313" key="2">
    <source>
        <dbReference type="Proteomes" id="UP001145114"/>
    </source>
</evidence>
<reference evidence="1" key="1">
    <citation type="submission" date="2022-06" db="EMBL/GenBank/DDBJ databases">
        <title>Phylogenomic reconstructions and comparative analyses of Kickxellomycotina fungi.</title>
        <authorList>
            <person name="Reynolds N.K."/>
            <person name="Stajich J.E."/>
            <person name="Barry K."/>
            <person name="Grigoriev I.V."/>
            <person name="Crous P."/>
            <person name="Smith M.E."/>
        </authorList>
    </citation>
    <scope>NUCLEOTIDE SEQUENCE</scope>
    <source>
        <strain evidence="1">RSA 2271</strain>
    </source>
</reference>
<sequence length="408" mass="45411">MAATHSSQSKQVIRGVNLGGWLVLEKWMTPSLFDAVNTGGDPPNDEYGYCKALGHDEAKRRLEQHYRDWVSEDEIKRLSQAGLTHLRIPIGHWEFAPSDDEPYVAEAGLPYLAQAIRWAGKYGMKVIPEIHTAPGSQNGFDNSGRQGPINWTDDPNNVERSVDAAVGLAKFVSSSDLRPYIEAIGTLNEIQLSTMDWSQLECEFYTPLYEGIREVDPSLPIIIDRGFKDFEFWKSHKSDEWQNVIYDSHLYHVFGDGWQNMTLSQHIDAVCHDGDDIAANADSIPTMIGEWSLALPSAAFNGSSSSSSSSSSNSAPSSKGLISQLVNSLHLELSALGLSSSSSSSMSSDDIRRYFAEVQMDAYERGLGWTYWSFKLENSNEWDFLYSLNKGWIPNPVTDRKFNGGCGN</sequence>
<accession>A0ACC1HEV0</accession>
<comment type="caution">
    <text evidence="1">The sequence shown here is derived from an EMBL/GenBank/DDBJ whole genome shotgun (WGS) entry which is preliminary data.</text>
</comment>
<organism evidence="1 2">
    <name type="scientific">Spiromyces aspiralis</name>
    <dbReference type="NCBI Taxonomy" id="68401"/>
    <lineage>
        <taxon>Eukaryota</taxon>
        <taxon>Fungi</taxon>
        <taxon>Fungi incertae sedis</taxon>
        <taxon>Zoopagomycota</taxon>
        <taxon>Kickxellomycotina</taxon>
        <taxon>Kickxellomycetes</taxon>
        <taxon>Kickxellales</taxon>
        <taxon>Kickxellaceae</taxon>
        <taxon>Spiromyces</taxon>
    </lineage>
</organism>
<dbReference type="EMBL" id="JAMZIH010005466">
    <property type="protein sequence ID" value="KAJ1675140.1"/>
    <property type="molecule type" value="Genomic_DNA"/>
</dbReference>
<name>A0ACC1HEV0_9FUNG</name>
<protein>
    <submittedName>
        <fullName evidence="1">Uncharacterized protein</fullName>
    </submittedName>
</protein>
<keyword evidence="2" id="KW-1185">Reference proteome</keyword>
<gene>
    <name evidence="1" type="ORF">EV182_001857</name>
</gene>
<evidence type="ECO:0000313" key="1">
    <source>
        <dbReference type="EMBL" id="KAJ1675140.1"/>
    </source>
</evidence>
<proteinExistence type="predicted"/>